<dbReference type="PANTHER" id="PTHR11945">
    <property type="entry name" value="MADS BOX PROTEIN"/>
    <property type="match status" value="1"/>
</dbReference>
<dbReference type="GO" id="GO:0046983">
    <property type="term" value="F:protein dimerization activity"/>
    <property type="evidence" value="ECO:0007669"/>
    <property type="project" value="InterPro"/>
</dbReference>
<dbReference type="InterPro" id="IPR002100">
    <property type="entry name" value="TF_MADSbox"/>
</dbReference>
<dbReference type="InterPro" id="IPR036879">
    <property type="entry name" value="TF_MADSbox_sf"/>
</dbReference>
<comment type="subcellular location">
    <subcellularLocation>
        <location evidence="1">Nucleus</location>
    </subcellularLocation>
</comment>
<reference evidence="8" key="1">
    <citation type="journal article" date="2020" name="Nat. Commun.">
        <title>Genome sequence of the cluster root forming white lupin.</title>
        <authorList>
            <person name="Hufnagel B."/>
            <person name="Marques A."/>
            <person name="Soriano A."/>
            <person name="Marques L."/>
            <person name="Divol F."/>
            <person name="Doumas P."/>
            <person name="Sallet E."/>
            <person name="Mancinotti D."/>
            <person name="Carrere S."/>
            <person name="Marande W."/>
            <person name="Arribat S."/>
            <person name="Keller J."/>
            <person name="Huneau C."/>
            <person name="Blein T."/>
            <person name="Aime D."/>
            <person name="Laguerre M."/>
            <person name="Taylor J."/>
            <person name="Schubert V."/>
            <person name="Nelson M."/>
            <person name="Geu-Flores F."/>
            <person name="Crespi M."/>
            <person name="Gallardo-Guerrero K."/>
            <person name="Delaux P.-M."/>
            <person name="Salse J."/>
            <person name="Berges H."/>
            <person name="Guyot R."/>
            <person name="Gouzy J."/>
            <person name="Peret B."/>
        </authorList>
    </citation>
    <scope>NUCLEOTIDE SEQUENCE [LARGE SCALE GENOMIC DNA]</scope>
    <source>
        <strain evidence="8">cv. Amiga</strain>
    </source>
</reference>
<gene>
    <name evidence="7" type="ORF">Lalb_Chr20g0118981</name>
</gene>
<keyword evidence="4" id="KW-0804">Transcription</keyword>
<organism evidence="7 8">
    <name type="scientific">Lupinus albus</name>
    <name type="common">White lupine</name>
    <name type="synonym">Lupinus termis</name>
    <dbReference type="NCBI Taxonomy" id="3870"/>
    <lineage>
        <taxon>Eukaryota</taxon>
        <taxon>Viridiplantae</taxon>
        <taxon>Streptophyta</taxon>
        <taxon>Embryophyta</taxon>
        <taxon>Tracheophyta</taxon>
        <taxon>Spermatophyta</taxon>
        <taxon>Magnoliopsida</taxon>
        <taxon>eudicotyledons</taxon>
        <taxon>Gunneridae</taxon>
        <taxon>Pentapetalae</taxon>
        <taxon>rosids</taxon>
        <taxon>fabids</taxon>
        <taxon>Fabales</taxon>
        <taxon>Fabaceae</taxon>
        <taxon>Papilionoideae</taxon>
        <taxon>50 kb inversion clade</taxon>
        <taxon>genistoids sensu lato</taxon>
        <taxon>core genistoids</taxon>
        <taxon>Genisteae</taxon>
        <taxon>Lupinus</taxon>
    </lineage>
</organism>
<dbReference type="GO" id="GO:0005634">
    <property type="term" value="C:nucleus"/>
    <property type="evidence" value="ECO:0007669"/>
    <property type="project" value="UniProtKB-SubCell"/>
</dbReference>
<evidence type="ECO:0000256" key="4">
    <source>
        <dbReference type="ARBA" id="ARBA00023163"/>
    </source>
</evidence>
<dbReference type="Proteomes" id="UP000447434">
    <property type="component" value="Chromosome 20"/>
</dbReference>
<dbReference type="AlphaFoldDB" id="A0A6A4NYM6"/>
<feature type="domain" description="MADS-box" evidence="6">
    <location>
        <begin position="1"/>
        <end position="44"/>
    </location>
</feature>
<evidence type="ECO:0000256" key="3">
    <source>
        <dbReference type="ARBA" id="ARBA00023125"/>
    </source>
</evidence>
<dbReference type="SUPFAM" id="SSF55455">
    <property type="entry name" value="SRF-like"/>
    <property type="match status" value="1"/>
</dbReference>
<dbReference type="SMART" id="SM00432">
    <property type="entry name" value="MADS"/>
    <property type="match status" value="1"/>
</dbReference>
<dbReference type="EMBL" id="WOCE01000020">
    <property type="protein sequence ID" value="KAE9591487.1"/>
    <property type="molecule type" value="Genomic_DNA"/>
</dbReference>
<dbReference type="FunFam" id="3.40.1810.10:FF:000024">
    <property type="entry name" value="Agamous-like MADS-box protein AGL80"/>
    <property type="match status" value="1"/>
</dbReference>
<keyword evidence="8" id="KW-1185">Reference proteome</keyword>
<dbReference type="InterPro" id="IPR033897">
    <property type="entry name" value="SRF-like_MADS-box"/>
</dbReference>
<accession>A0A6A4NYM6</accession>
<dbReference type="CDD" id="cd00266">
    <property type="entry name" value="MADS_SRF_like"/>
    <property type="match status" value="1"/>
</dbReference>
<dbReference type="GO" id="GO:0000981">
    <property type="term" value="F:DNA-binding transcription factor activity, RNA polymerase II-specific"/>
    <property type="evidence" value="ECO:0007669"/>
    <property type="project" value="InterPro"/>
</dbReference>
<keyword evidence="2" id="KW-0805">Transcription regulation</keyword>
<evidence type="ECO:0000256" key="2">
    <source>
        <dbReference type="ARBA" id="ARBA00023015"/>
    </source>
</evidence>
<sequence length="117" mass="13677">MKPTYIINESTRKVTYKVRKIGMKKKLHEISTLCRIQACAIIYGPHETESEVWPSHSEVESVINKFNAMSEIGQRKNMSTEESFLKKNFEKTRDQLKKSYLIIAIIHIVVQKENAHR</sequence>
<dbReference type="GO" id="GO:0000978">
    <property type="term" value="F:RNA polymerase II cis-regulatory region sequence-specific DNA binding"/>
    <property type="evidence" value="ECO:0007669"/>
    <property type="project" value="TreeGrafter"/>
</dbReference>
<keyword evidence="3" id="KW-0238">DNA-binding</keyword>
<name>A0A6A4NYM6_LUPAL</name>
<evidence type="ECO:0000256" key="1">
    <source>
        <dbReference type="ARBA" id="ARBA00004123"/>
    </source>
</evidence>
<dbReference type="OrthoDB" id="1695579at2759"/>
<evidence type="ECO:0000259" key="6">
    <source>
        <dbReference type="PROSITE" id="PS50066"/>
    </source>
</evidence>
<dbReference type="PANTHER" id="PTHR11945:SF387">
    <property type="entry name" value="AGAMOUS-LIKE MADS-BOX PROTEIN AGL80"/>
    <property type="match status" value="1"/>
</dbReference>
<comment type="caution">
    <text evidence="7">The sequence shown here is derived from an EMBL/GenBank/DDBJ whole genome shotgun (WGS) entry which is preliminary data.</text>
</comment>
<evidence type="ECO:0000256" key="5">
    <source>
        <dbReference type="ARBA" id="ARBA00023242"/>
    </source>
</evidence>
<protein>
    <submittedName>
        <fullName evidence="7">Putative transcription factor MADS-type1 family</fullName>
    </submittedName>
</protein>
<dbReference type="Gene3D" id="3.40.1810.10">
    <property type="entry name" value="Transcription factor, MADS-box"/>
    <property type="match status" value="1"/>
</dbReference>
<evidence type="ECO:0000313" key="7">
    <source>
        <dbReference type="EMBL" id="KAE9591487.1"/>
    </source>
</evidence>
<dbReference type="GO" id="GO:0045944">
    <property type="term" value="P:positive regulation of transcription by RNA polymerase II"/>
    <property type="evidence" value="ECO:0007669"/>
    <property type="project" value="InterPro"/>
</dbReference>
<evidence type="ECO:0000313" key="8">
    <source>
        <dbReference type="Proteomes" id="UP000447434"/>
    </source>
</evidence>
<keyword evidence="5" id="KW-0539">Nucleus</keyword>
<proteinExistence type="predicted"/>
<dbReference type="PROSITE" id="PS50066">
    <property type="entry name" value="MADS_BOX_2"/>
    <property type="match status" value="1"/>
</dbReference>
<dbReference type="Pfam" id="PF00319">
    <property type="entry name" value="SRF-TF"/>
    <property type="match status" value="1"/>
</dbReference>